<evidence type="ECO:0000313" key="6">
    <source>
        <dbReference type="RefSeq" id="XP_053060494.1"/>
    </source>
</evidence>
<feature type="compositionally biased region" description="Low complexity" evidence="1">
    <location>
        <begin position="100"/>
        <end position="110"/>
    </location>
</feature>
<accession>A0ABM3NM37</accession>
<keyword evidence="2" id="KW-1185">Reference proteome</keyword>
<feature type="compositionally biased region" description="Basic and acidic residues" evidence="1">
    <location>
        <begin position="321"/>
        <end position="339"/>
    </location>
</feature>
<reference evidence="3 4" key="1">
    <citation type="submission" date="2025-05" db="UniProtKB">
        <authorList>
            <consortium name="RefSeq"/>
        </authorList>
    </citation>
    <scope>IDENTIFICATION</scope>
    <source>
        <tissue evidence="3 4">Blood</tissue>
    </source>
</reference>
<name>A0ABM3NM37_ACIJB</name>
<evidence type="ECO:0000313" key="2">
    <source>
        <dbReference type="Proteomes" id="UP001652583"/>
    </source>
</evidence>
<evidence type="ECO:0000256" key="1">
    <source>
        <dbReference type="SAM" id="MobiDB-lite"/>
    </source>
</evidence>
<evidence type="ECO:0000313" key="5">
    <source>
        <dbReference type="RefSeq" id="XP_053060493.1"/>
    </source>
</evidence>
<evidence type="ECO:0000313" key="4">
    <source>
        <dbReference type="RefSeq" id="XP_053060492.1"/>
    </source>
</evidence>
<evidence type="ECO:0000313" key="7">
    <source>
        <dbReference type="RefSeq" id="XP_053060495.1"/>
    </source>
</evidence>
<dbReference type="RefSeq" id="XP_053060495.1">
    <property type="nucleotide sequence ID" value="XM_053204520.1"/>
</dbReference>
<gene>
    <name evidence="3 4 5 6 7 8" type="primary">LOC113592888</name>
</gene>
<organism evidence="2 8">
    <name type="scientific">Acinonyx jubatus</name>
    <name type="common">Cheetah</name>
    <dbReference type="NCBI Taxonomy" id="32536"/>
    <lineage>
        <taxon>Eukaryota</taxon>
        <taxon>Metazoa</taxon>
        <taxon>Chordata</taxon>
        <taxon>Craniata</taxon>
        <taxon>Vertebrata</taxon>
        <taxon>Euteleostomi</taxon>
        <taxon>Mammalia</taxon>
        <taxon>Eutheria</taxon>
        <taxon>Laurasiatheria</taxon>
        <taxon>Carnivora</taxon>
        <taxon>Feliformia</taxon>
        <taxon>Felidae</taxon>
        <taxon>Felinae</taxon>
        <taxon>Acinonyx</taxon>
    </lineage>
</organism>
<dbReference type="RefSeq" id="XP_053060493.1">
    <property type="nucleotide sequence ID" value="XM_053204518.1"/>
</dbReference>
<dbReference type="RefSeq" id="XP_053060492.1">
    <property type="nucleotide sequence ID" value="XM_053204517.1"/>
</dbReference>
<evidence type="ECO:0000313" key="8">
    <source>
        <dbReference type="RefSeq" id="XP_053060496.1"/>
    </source>
</evidence>
<proteinExistence type="predicted"/>
<feature type="compositionally biased region" description="Gly residues" evidence="1">
    <location>
        <begin position="264"/>
        <end position="279"/>
    </location>
</feature>
<feature type="compositionally biased region" description="Pro residues" evidence="1">
    <location>
        <begin position="292"/>
        <end position="311"/>
    </location>
</feature>
<dbReference type="RefSeq" id="XP_053060491.1">
    <property type="nucleotide sequence ID" value="XM_053204516.1"/>
</dbReference>
<feature type="region of interest" description="Disordered" evidence="1">
    <location>
        <begin position="254"/>
        <end position="339"/>
    </location>
</feature>
<sequence length="339" mass="36034">MRPGHLPRLPPPAPGKPTNRPGTKAGLPPQSGRQTVLLFFFFLPSTPPPPPPTTLARSLAGLESGRHRGCGGYRRDARAGQAPGRMRGPGRRRPRPPAQPRSSRSPWQRARGGEGPGGVGCGGCYFCRFLFLAATSPWQRCYSPRPLPGSAGARDPGRPRPLVSHSLRCSSPPPTPPHPGGVLLRHPGPSSAPRRPILPLLPAPLRRCPRLGGRVGGRQIDGGRLLKNIVTVSVFITWTRERYLLLLFAELAAPERGRPPGSSPFGGPGEVAGGGGGRRGLARGRPGRTRPPGGPAPRPFPPHPSSQPRPTPAAARVRARAGRDCRGRGLVLKERGNKK</sequence>
<dbReference type="Proteomes" id="UP001652583">
    <property type="component" value="Chromosome D4"/>
</dbReference>
<evidence type="ECO:0000313" key="3">
    <source>
        <dbReference type="RefSeq" id="XP_053060491.1"/>
    </source>
</evidence>
<dbReference type="RefSeq" id="XP_053060494.1">
    <property type="nucleotide sequence ID" value="XM_053204519.1"/>
</dbReference>
<dbReference type="RefSeq" id="XP_053060496.1">
    <property type="nucleotide sequence ID" value="XM_053204521.1"/>
</dbReference>
<dbReference type="GeneID" id="113592888"/>
<feature type="region of interest" description="Disordered" evidence="1">
    <location>
        <begin position="63"/>
        <end position="114"/>
    </location>
</feature>
<feature type="region of interest" description="Disordered" evidence="1">
    <location>
        <begin position="1"/>
        <end position="31"/>
    </location>
</feature>
<protein>
    <submittedName>
        <fullName evidence="3 4">Translation initiation factor IF-2-like</fullName>
    </submittedName>
</protein>
<feature type="region of interest" description="Disordered" evidence="1">
    <location>
        <begin position="148"/>
        <end position="200"/>
    </location>
</feature>